<proteinExistence type="predicted"/>
<feature type="compositionally biased region" description="Polar residues" evidence="1">
    <location>
        <begin position="162"/>
        <end position="171"/>
    </location>
</feature>
<dbReference type="AlphaFoldDB" id="A0A158JTH2"/>
<dbReference type="Proteomes" id="UP000054683">
    <property type="component" value="Unassembled WGS sequence"/>
</dbReference>
<evidence type="ECO:0000256" key="1">
    <source>
        <dbReference type="SAM" id="MobiDB-lite"/>
    </source>
</evidence>
<gene>
    <name evidence="2" type="ORF">AWB69_08688</name>
</gene>
<protein>
    <submittedName>
        <fullName evidence="2">Uncharacterized protein</fullName>
    </submittedName>
</protein>
<sequence>MPEHSQSASMTSRQPLWRASSRMSGRVASRRNVTRLIVVVFSFIFLMACRGRSARPPGDHQLFRNSNFGWRMGRRSQTAQNQSCYALCSPRLDPALQRPELCLTGIRLWKHCGQPIHQYVVRRLSSSRSADCRSSCPICKSSHTSIKKSSQPPWPDAAAAKTPSTVVRCQS</sequence>
<name>A0A158JTH2_9BURK</name>
<organism evidence="2 3">
    <name type="scientific">Caballeronia udeis</name>
    <dbReference type="NCBI Taxonomy" id="1232866"/>
    <lineage>
        <taxon>Bacteria</taxon>
        <taxon>Pseudomonadati</taxon>
        <taxon>Pseudomonadota</taxon>
        <taxon>Betaproteobacteria</taxon>
        <taxon>Burkholderiales</taxon>
        <taxon>Burkholderiaceae</taxon>
        <taxon>Caballeronia</taxon>
    </lineage>
</organism>
<dbReference type="EMBL" id="FCOK02000115">
    <property type="protein sequence ID" value="SAL71739.1"/>
    <property type="molecule type" value="Genomic_DNA"/>
</dbReference>
<evidence type="ECO:0000313" key="3">
    <source>
        <dbReference type="Proteomes" id="UP000054683"/>
    </source>
</evidence>
<feature type="compositionally biased region" description="Polar residues" evidence="1">
    <location>
        <begin position="142"/>
        <end position="151"/>
    </location>
</feature>
<accession>A0A158JTH2</accession>
<feature type="region of interest" description="Disordered" evidence="1">
    <location>
        <begin position="142"/>
        <end position="171"/>
    </location>
</feature>
<reference evidence="2 3" key="1">
    <citation type="submission" date="2016-01" db="EMBL/GenBank/DDBJ databases">
        <authorList>
            <person name="Oliw E.H."/>
        </authorList>
    </citation>
    <scope>NUCLEOTIDE SEQUENCE [LARGE SCALE GENOMIC DNA]</scope>
    <source>
        <strain evidence="2">LMG 27134</strain>
    </source>
</reference>
<evidence type="ECO:0000313" key="2">
    <source>
        <dbReference type="EMBL" id="SAL71739.1"/>
    </source>
</evidence>